<evidence type="ECO:0008006" key="4">
    <source>
        <dbReference type="Google" id="ProtNLM"/>
    </source>
</evidence>
<protein>
    <recommendedName>
        <fullName evidence="4">PepSY domain-containing protein</fullName>
    </recommendedName>
</protein>
<evidence type="ECO:0000313" key="2">
    <source>
        <dbReference type="EMBL" id="MBG9388474.1"/>
    </source>
</evidence>
<evidence type="ECO:0000256" key="1">
    <source>
        <dbReference type="SAM" id="SignalP"/>
    </source>
</evidence>
<feature type="signal peptide" evidence="1">
    <location>
        <begin position="1"/>
        <end position="18"/>
    </location>
</feature>
<dbReference type="RefSeq" id="WP_196986334.1">
    <property type="nucleotide sequence ID" value="NZ_JADWYS010000001.1"/>
</dbReference>
<evidence type="ECO:0000313" key="3">
    <source>
        <dbReference type="Proteomes" id="UP000651050"/>
    </source>
</evidence>
<sequence>MRFALLCAAVLATAPAFADELVAVNGADQVRLSDSPCSSEKVLSQISPRARAILRDARAVVQGQSFSACWAVDGEAAHLLYEDGDQGLIPLADFKQPASA</sequence>
<organism evidence="2 3">
    <name type="scientific">Caenimonas aquaedulcis</name>
    <dbReference type="NCBI Taxonomy" id="2793270"/>
    <lineage>
        <taxon>Bacteria</taxon>
        <taxon>Pseudomonadati</taxon>
        <taxon>Pseudomonadota</taxon>
        <taxon>Betaproteobacteria</taxon>
        <taxon>Burkholderiales</taxon>
        <taxon>Comamonadaceae</taxon>
        <taxon>Caenimonas</taxon>
    </lineage>
</organism>
<proteinExistence type="predicted"/>
<accession>A0A931MH77</accession>
<name>A0A931MH77_9BURK</name>
<dbReference type="Proteomes" id="UP000651050">
    <property type="component" value="Unassembled WGS sequence"/>
</dbReference>
<dbReference type="EMBL" id="JADWYS010000001">
    <property type="protein sequence ID" value="MBG9388474.1"/>
    <property type="molecule type" value="Genomic_DNA"/>
</dbReference>
<dbReference type="AlphaFoldDB" id="A0A931MH77"/>
<comment type="caution">
    <text evidence="2">The sequence shown here is derived from an EMBL/GenBank/DDBJ whole genome shotgun (WGS) entry which is preliminary data.</text>
</comment>
<keyword evidence="1" id="KW-0732">Signal</keyword>
<feature type="chain" id="PRO_5036974963" description="PepSY domain-containing protein" evidence="1">
    <location>
        <begin position="19"/>
        <end position="100"/>
    </location>
</feature>
<reference evidence="2" key="1">
    <citation type="submission" date="2020-11" db="EMBL/GenBank/DDBJ databases">
        <title>Bacterial whole genome sequence for Caenimonas sp. DR4.4.</title>
        <authorList>
            <person name="Le V."/>
            <person name="Ko S.-R."/>
            <person name="Ahn C.-Y."/>
            <person name="Oh H.-M."/>
        </authorList>
    </citation>
    <scope>NUCLEOTIDE SEQUENCE</scope>
    <source>
        <strain evidence="2">DR4.4</strain>
    </source>
</reference>
<gene>
    <name evidence="2" type="ORF">I5803_10610</name>
</gene>
<keyword evidence="3" id="KW-1185">Reference proteome</keyword>